<dbReference type="EMBL" id="JAGZFP010000002">
    <property type="protein sequence ID" value="MBS5357855.1"/>
    <property type="molecule type" value="Genomic_DNA"/>
</dbReference>
<reference evidence="1" key="1">
    <citation type="submission" date="2021-02" db="EMBL/GenBank/DDBJ databases">
        <title>Infant gut strain persistence is associated with maternal origin, phylogeny, and functional potential including surface adhesion and iron acquisition.</title>
        <authorList>
            <person name="Lou Y.C."/>
        </authorList>
    </citation>
    <scope>NUCLEOTIDE SEQUENCE</scope>
    <source>
        <strain evidence="1">L3_098_011G1_dasL3_098_011G1_concoct_7</strain>
    </source>
</reference>
<accession>A0A414PKD0</accession>
<sequence length="134" mass="14692">MTSGATLRGFDEVIRNLEAKLGDAKVRRSANRALKGAATETLEDFQVALEVFRKTGETIESATVGNVTGAFEGVPMVKLGFGAGSRWRLEHLNEFGYAKKAHPRGFGVIRRFSEANKEKFKYRLATKLKGEGLG</sequence>
<dbReference type="RefSeq" id="WP_049488161.1">
    <property type="nucleotide sequence ID" value="NZ_JALDVN010000001.1"/>
</dbReference>
<comment type="caution">
    <text evidence="1">The sequence shown here is derived from an EMBL/GenBank/DDBJ whole genome shotgun (WGS) entry which is preliminary data.</text>
</comment>
<organism evidence="1 2">
    <name type="scientific">Streptococcus parasanguinis</name>
    <dbReference type="NCBI Taxonomy" id="1318"/>
    <lineage>
        <taxon>Bacteria</taxon>
        <taxon>Bacillati</taxon>
        <taxon>Bacillota</taxon>
        <taxon>Bacilli</taxon>
        <taxon>Lactobacillales</taxon>
        <taxon>Streptococcaceae</taxon>
        <taxon>Streptococcus</taxon>
    </lineage>
</organism>
<evidence type="ECO:0000313" key="2">
    <source>
        <dbReference type="Proteomes" id="UP000709219"/>
    </source>
</evidence>
<name>A0A414PKD0_STRPA</name>
<dbReference type="Proteomes" id="UP000709219">
    <property type="component" value="Unassembled WGS sequence"/>
</dbReference>
<gene>
    <name evidence="1" type="ORF">KHX87_01925</name>
</gene>
<evidence type="ECO:0000313" key="1">
    <source>
        <dbReference type="EMBL" id="MBS5357855.1"/>
    </source>
</evidence>
<dbReference type="AlphaFoldDB" id="A0A414PKD0"/>
<proteinExistence type="predicted"/>
<protein>
    <submittedName>
        <fullName evidence="1">Uncharacterized protein</fullName>
    </submittedName>
</protein>